<sequence length="73" mass="8747">MSTYQFIYLHPHKPDDDEKLITLKNEFNELASRYNTQWPSLSVEEKEEMIAALALLEWEILNYMSQNRPQSKE</sequence>
<keyword evidence="2" id="KW-1185">Reference proteome</keyword>
<proteinExistence type="predicted"/>
<dbReference type="Proteomes" id="UP000480178">
    <property type="component" value="Chromosome"/>
</dbReference>
<organism evidence="1 2">
    <name type="scientific">Rhodocytophaga rosea</name>
    <dbReference type="NCBI Taxonomy" id="2704465"/>
    <lineage>
        <taxon>Bacteria</taxon>
        <taxon>Pseudomonadati</taxon>
        <taxon>Bacteroidota</taxon>
        <taxon>Cytophagia</taxon>
        <taxon>Cytophagales</taxon>
        <taxon>Rhodocytophagaceae</taxon>
        <taxon>Rhodocytophaga</taxon>
    </lineage>
</organism>
<reference evidence="1 2" key="1">
    <citation type="submission" date="2020-01" db="EMBL/GenBank/DDBJ databases">
        <authorList>
            <person name="Kim M.K."/>
        </authorList>
    </citation>
    <scope>NUCLEOTIDE SEQUENCE [LARGE SCALE GENOMIC DNA]</scope>
    <source>
        <strain evidence="1 2">172606-1</strain>
    </source>
</reference>
<dbReference type="KEGG" id="rhoz:GXP67_01945"/>
<dbReference type="RefSeq" id="WP_162441603.1">
    <property type="nucleotide sequence ID" value="NZ_CP048222.1"/>
</dbReference>
<gene>
    <name evidence="1" type="ORF">GXP67_01945</name>
</gene>
<dbReference type="EMBL" id="CP048222">
    <property type="protein sequence ID" value="QHT65516.1"/>
    <property type="molecule type" value="Genomic_DNA"/>
</dbReference>
<accession>A0A6C0GC46</accession>
<protein>
    <submittedName>
        <fullName evidence="1">Uncharacterized protein</fullName>
    </submittedName>
</protein>
<evidence type="ECO:0000313" key="1">
    <source>
        <dbReference type="EMBL" id="QHT65516.1"/>
    </source>
</evidence>
<name>A0A6C0GC46_9BACT</name>
<evidence type="ECO:0000313" key="2">
    <source>
        <dbReference type="Proteomes" id="UP000480178"/>
    </source>
</evidence>
<dbReference type="AlphaFoldDB" id="A0A6C0GC46"/>